<organism evidence="1 2">
    <name type="scientific">Caerostris darwini</name>
    <dbReference type="NCBI Taxonomy" id="1538125"/>
    <lineage>
        <taxon>Eukaryota</taxon>
        <taxon>Metazoa</taxon>
        <taxon>Ecdysozoa</taxon>
        <taxon>Arthropoda</taxon>
        <taxon>Chelicerata</taxon>
        <taxon>Arachnida</taxon>
        <taxon>Araneae</taxon>
        <taxon>Araneomorphae</taxon>
        <taxon>Entelegynae</taxon>
        <taxon>Araneoidea</taxon>
        <taxon>Araneidae</taxon>
        <taxon>Caerostris</taxon>
    </lineage>
</organism>
<dbReference type="AlphaFoldDB" id="A0AAV4VHP3"/>
<dbReference type="Proteomes" id="UP001054837">
    <property type="component" value="Unassembled WGS sequence"/>
</dbReference>
<name>A0AAV4VHP3_9ARAC</name>
<sequence>MENNNARGCGNKGKSSRHRQLRNLLRMKMEQVVFWGGNLPEREKNRNDMKVRTPESVTSWFEKEGTMCR</sequence>
<comment type="caution">
    <text evidence="1">The sequence shown here is derived from an EMBL/GenBank/DDBJ whole genome shotgun (WGS) entry which is preliminary data.</text>
</comment>
<protein>
    <submittedName>
        <fullName evidence="1">Uncharacterized protein</fullName>
    </submittedName>
</protein>
<reference evidence="1 2" key="1">
    <citation type="submission" date="2021-06" db="EMBL/GenBank/DDBJ databases">
        <title>Caerostris darwini draft genome.</title>
        <authorList>
            <person name="Kono N."/>
            <person name="Arakawa K."/>
        </authorList>
    </citation>
    <scope>NUCLEOTIDE SEQUENCE [LARGE SCALE GENOMIC DNA]</scope>
</reference>
<keyword evidence="2" id="KW-1185">Reference proteome</keyword>
<accession>A0AAV4VHP3</accession>
<gene>
    <name evidence="1" type="ORF">CDAR_207531</name>
</gene>
<dbReference type="EMBL" id="BPLQ01013040">
    <property type="protein sequence ID" value="GIY69485.1"/>
    <property type="molecule type" value="Genomic_DNA"/>
</dbReference>
<evidence type="ECO:0000313" key="2">
    <source>
        <dbReference type="Proteomes" id="UP001054837"/>
    </source>
</evidence>
<evidence type="ECO:0000313" key="1">
    <source>
        <dbReference type="EMBL" id="GIY69485.1"/>
    </source>
</evidence>
<proteinExistence type="predicted"/>